<dbReference type="SUPFAM" id="SSF63411">
    <property type="entry name" value="LuxS/MPP-like metallohydrolase"/>
    <property type="match status" value="2"/>
</dbReference>
<accession>A0A0G0IRP2</accession>
<feature type="domain" description="Peptidase M16 N-terminal" evidence="3">
    <location>
        <begin position="21"/>
        <end position="156"/>
    </location>
</feature>
<dbReference type="PANTHER" id="PTHR11851:SF49">
    <property type="entry name" value="MITOCHONDRIAL-PROCESSING PEPTIDASE SUBUNIT ALPHA"/>
    <property type="match status" value="1"/>
</dbReference>
<evidence type="ECO:0000256" key="2">
    <source>
        <dbReference type="RuleBase" id="RU004447"/>
    </source>
</evidence>
<evidence type="ECO:0000256" key="1">
    <source>
        <dbReference type="ARBA" id="ARBA00007261"/>
    </source>
</evidence>
<dbReference type="Pfam" id="PF00675">
    <property type="entry name" value="Peptidase_M16"/>
    <property type="match status" value="1"/>
</dbReference>
<dbReference type="EMBL" id="LBSM01000002">
    <property type="protein sequence ID" value="KKQ18666.1"/>
    <property type="molecule type" value="Genomic_DNA"/>
</dbReference>
<evidence type="ECO:0000259" key="4">
    <source>
        <dbReference type="Pfam" id="PF05193"/>
    </source>
</evidence>
<name>A0A0G0IRP2_9BACT</name>
<dbReference type="InterPro" id="IPR011249">
    <property type="entry name" value="Metalloenz_LuxS/M16"/>
</dbReference>
<reference evidence="5 6" key="1">
    <citation type="journal article" date="2015" name="Nature">
        <title>rRNA introns, odd ribosomes, and small enigmatic genomes across a large radiation of phyla.</title>
        <authorList>
            <person name="Brown C.T."/>
            <person name="Hug L.A."/>
            <person name="Thomas B.C."/>
            <person name="Sharon I."/>
            <person name="Castelle C.J."/>
            <person name="Singh A."/>
            <person name="Wilkins M.J."/>
            <person name="Williams K.H."/>
            <person name="Banfield J.F."/>
        </authorList>
    </citation>
    <scope>NUCLEOTIDE SEQUENCE [LARGE SCALE GENOMIC DNA]</scope>
</reference>
<evidence type="ECO:0000313" key="6">
    <source>
        <dbReference type="Proteomes" id="UP000034508"/>
    </source>
</evidence>
<dbReference type="InterPro" id="IPR011765">
    <property type="entry name" value="Pept_M16_N"/>
</dbReference>
<dbReference type="PANTHER" id="PTHR11851">
    <property type="entry name" value="METALLOPROTEASE"/>
    <property type="match status" value="1"/>
</dbReference>
<sequence>MLNYKLTTLPNGLKLITAPLENTKAVTVLFLIGVGSRYENKNLNGISHFLEHLFFKGTKKRPKTLDIAKALDAVGASYNAFTSEEHTGFFVRAASEHFELALDILFDMLYNSAFLSEEIEREKGVIVEEINMYQDLPQSYISEVAKQLFYGDQPLGWQTTGLKETVQKFSREDFVSYRDKFYTPENMIVAVAGGKNNVSWQEKIQEFFAKVEAKRKEEYLKIKENQTKPGLKMHFKKTDQAHLILGFRTPARSDKRRPVLKVLNNLFGETMSSRLFTEVREKRGLAYYVSSEMADFQDTGIFGASAGVDILRAKEAVKVILEEFNKLKTKDISAEELKRAKENLKGRMYLGLEESFAVAEFLAEQQLFWGKIEHPEEIISKYEKVTASDIKKFAKEYFVPKNLNLAMISPFKNTNEFEKILERF</sequence>
<dbReference type="InterPro" id="IPR001431">
    <property type="entry name" value="Pept_M16_Zn_BS"/>
</dbReference>
<organism evidence="5 6">
    <name type="scientific">Berkelbacteria bacterium GW2011_GWA1_36_9</name>
    <dbReference type="NCBI Taxonomy" id="1618331"/>
    <lineage>
        <taxon>Bacteria</taxon>
        <taxon>Candidatus Berkelbacteria</taxon>
    </lineage>
</organism>
<feature type="domain" description="Peptidase M16 C-terminal" evidence="4">
    <location>
        <begin position="168"/>
        <end position="344"/>
    </location>
</feature>
<evidence type="ECO:0000259" key="3">
    <source>
        <dbReference type="Pfam" id="PF00675"/>
    </source>
</evidence>
<dbReference type="InterPro" id="IPR007863">
    <property type="entry name" value="Peptidase_M16_C"/>
</dbReference>
<evidence type="ECO:0000313" key="5">
    <source>
        <dbReference type="EMBL" id="KKQ18666.1"/>
    </source>
</evidence>
<comment type="similarity">
    <text evidence="1 2">Belongs to the peptidase M16 family.</text>
</comment>
<proteinExistence type="inferred from homology"/>
<gene>
    <name evidence="5" type="ORF">US31_C0002G0011</name>
</gene>
<dbReference type="GO" id="GO:0006508">
    <property type="term" value="P:proteolysis"/>
    <property type="evidence" value="ECO:0007669"/>
    <property type="project" value="InterPro"/>
</dbReference>
<comment type="caution">
    <text evidence="5">The sequence shown here is derived from an EMBL/GenBank/DDBJ whole genome shotgun (WGS) entry which is preliminary data.</text>
</comment>
<dbReference type="AlphaFoldDB" id="A0A0G0IRP2"/>
<dbReference type="PROSITE" id="PS00143">
    <property type="entry name" value="INSULINASE"/>
    <property type="match status" value="1"/>
</dbReference>
<dbReference type="GO" id="GO:0046872">
    <property type="term" value="F:metal ion binding"/>
    <property type="evidence" value="ECO:0007669"/>
    <property type="project" value="InterPro"/>
</dbReference>
<dbReference type="GO" id="GO:0004222">
    <property type="term" value="F:metalloendopeptidase activity"/>
    <property type="evidence" value="ECO:0007669"/>
    <property type="project" value="InterPro"/>
</dbReference>
<dbReference type="Pfam" id="PF05193">
    <property type="entry name" value="Peptidase_M16_C"/>
    <property type="match status" value="1"/>
</dbReference>
<protein>
    <submittedName>
        <fullName evidence="5">Peptidase M16 domain protein</fullName>
    </submittedName>
</protein>
<dbReference type="InterPro" id="IPR050361">
    <property type="entry name" value="MPP/UQCRC_Complex"/>
</dbReference>
<dbReference type="Gene3D" id="3.30.830.10">
    <property type="entry name" value="Metalloenzyme, LuxS/M16 peptidase-like"/>
    <property type="match status" value="2"/>
</dbReference>
<dbReference type="Proteomes" id="UP000034508">
    <property type="component" value="Unassembled WGS sequence"/>
</dbReference>